<gene>
    <name evidence="14" type="ORF">NUTIK01_03110</name>
</gene>
<evidence type="ECO:0000256" key="11">
    <source>
        <dbReference type="SAM" id="SignalP"/>
    </source>
</evidence>
<feature type="domain" description="Ketopantoate reductase N-terminal" evidence="12">
    <location>
        <begin position="5"/>
        <end position="164"/>
    </location>
</feature>
<evidence type="ECO:0000256" key="6">
    <source>
        <dbReference type="ARBA" id="ARBA00022857"/>
    </source>
</evidence>
<evidence type="ECO:0000256" key="4">
    <source>
        <dbReference type="ARBA" id="ARBA00019465"/>
    </source>
</evidence>
<dbReference type="InterPro" id="IPR013332">
    <property type="entry name" value="KPR_N"/>
</dbReference>
<feature type="domain" description="Ketopantoate reductase C-terminal" evidence="13">
    <location>
        <begin position="193"/>
        <end position="311"/>
    </location>
</feature>
<feature type="signal peptide" evidence="11">
    <location>
        <begin position="1"/>
        <end position="23"/>
    </location>
</feature>
<evidence type="ECO:0000259" key="13">
    <source>
        <dbReference type="Pfam" id="PF08546"/>
    </source>
</evidence>
<dbReference type="InterPro" id="IPR008927">
    <property type="entry name" value="6-PGluconate_DH-like_C_sf"/>
</dbReference>
<name>A0ABQ6P541_9SPHN</name>
<dbReference type="InterPro" id="IPR013752">
    <property type="entry name" value="KPA_reductase"/>
</dbReference>
<evidence type="ECO:0000313" key="14">
    <source>
        <dbReference type="EMBL" id="GMM59534.1"/>
    </source>
</evidence>
<evidence type="ECO:0000313" key="15">
    <source>
        <dbReference type="Proteomes" id="UP001187221"/>
    </source>
</evidence>
<evidence type="ECO:0000259" key="12">
    <source>
        <dbReference type="Pfam" id="PF02558"/>
    </source>
</evidence>
<evidence type="ECO:0000256" key="3">
    <source>
        <dbReference type="ARBA" id="ARBA00013014"/>
    </source>
</evidence>
<keyword evidence="5 10" id="KW-0566">Pantothenate biosynthesis</keyword>
<dbReference type="SUPFAM" id="SSF48179">
    <property type="entry name" value="6-phosphogluconate dehydrogenase C-terminal domain-like"/>
    <property type="match status" value="1"/>
</dbReference>
<evidence type="ECO:0000256" key="9">
    <source>
        <dbReference type="ARBA" id="ARBA00048793"/>
    </source>
</evidence>
<dbReference type="Proteomes" id="UP001187221">
    <property type="component" value="Unassembled WGS sequence"/>
</dbReference>
<dbReference type="NCBIfam" id="NF005089">
    <property type="entry name" value="PRK06522.1-4"/>
    <property type="match status" value="1"/>
</dbReference>
<keyword evidence="7 10" id="KW-0560">Oxidoreductase</keyword>
<dbReference type="EMBL" id="BTFW01000001">
    <property type="protein sequence ID" value="GMM59534.1"/>
    <property type="molecule type" value="Genomic_DNA"/>
</dbReference>
<comment type="similarity">
    <text evidence="2 10">Belongs to the ketopantoate reductase family.</text>
</comment>
<feature type="chain" id="PRO_5046500825" description="2-dehydropantoate 2-reductase" evidence="11">
    <location>
        <begin position="24"/>
        <end position="319"/>
    </location>
</feature>
<dbReference type="PANTHER" id="PTHR21708:SF45">
    <property type="entry name" value="2-DEHYDROPANTOATE 2-REDUCTASE"/>
    <property type="match status" value="1"/>
</dbReference>
<keyword evidence="11" id="KW-0732">Signal</keyword>
<sequence length="319" mass="33375">MMRFAIVGAGAIGCALAARLAYAGADVTLVVRDPARAALIAGQGIACREGAVSYVARPRVARTVPDGGVDVLVMAVKAGDLPAVAASLPQGIGPQTLVMPLVNGIPWWLAGAGGETIQAVDPDGILQRRFLPEQVVGSVVYTTATVEGPAAVRVTGSQKLVLGALCPDRTAAVAALAQRLRAYGIGIEVCDTIVDAVWNKVALNLATNPLSVVTGAPLGQLCSDERLQPIVSNILDEAWRVAARYNARPPMTREDMLNRGRAAGAHRTSMLEDYRKGRPLELSAIADAVFELAARVGMDLPVSRAVVDMARFQTMPPVA</sequence>
<evidence type="ECO:0000256" key="2">
    <source>
        <dbReference type="ARBA" id="ARBA00007870"/>
    </source>
</evidence>
<dbReference type="EC" id="1.1.1.169" evidence="3 10"/>
<comment type="caution">
    <text evidence="14">The sequence shown here is derived from an EMBL/GenBank/DDBJ whole genome shotgun (WGS) entry which is preliminary data.</text>
</comment>
<dbReference type="SUPFAM" id="SSF51735">
    <property type="entry name" value="NAD(P)-binding Rossmann-fold domains"/>
    <property type="match status" value="1"/>
</dbReference>
<dbReference type="Gene3D" id="3.40.50.720">
    <property type="entry name" value="NAD(P)-binding Rossmann-like Domain"/>
    <property type="match status" value="1"/>
</dbReference>
<comment type="catalytic activity">
    <reaction evidence="9 10">
        <text>(R)-pantoate + NADP(+) = 2-dehydropantoate + NADPH + H(+)</text>
        <dbReference type="Rhea" id="RHEA:16233"/>
        <dbReference type="ChEBI" id="CHEBI:11561"/>
        <dbReference type="ChEBI" id="CHEBI:15378"/>
        <dbReference type="ChEBI" id="CHEBI:15980"/>
        <dbReference type="ChEBI" id="CHEBI:57783"/>
        <dbReference type="ChEBI" id="CHEBI:58349"/>
        <dbReference type="EC" id="1.1.1.169"/>
    </reaction>
</comment>
<dbReference type="PANTHER" id="PTHR21708">
    <property type="entry name" value="PROBABLE 2-DEHYDROPANTOATE 2-REDUCTASE"/>
    <property type="match status" value="1"/>
</dbReference>
<dbReference type="Pfam" id="PF02558">
    <property type="entry name" value="ApbA"/>
    <property type="match status" value="1"/>
</dbReference>
<proteinExistence type="inferred from homology"/>
<dbReference type="NCBIfam" id="TIGR00745">
    <property type="entry name" value="apbA_panE"/>
    <property type="match status" value="1"/>
</dbReference>
<dbReference type="RefSeq" id="WP_317973389.1">
    <property type="nucleotide sequence ID" value="NZ_BTFW01000001.1"/>
</dbReference>
<dbReference type="InterPro" id="IPR013328">
    <property type="entry name" value="6PGD_dom2"/>
</dbReference>
<keyword evidence="15" id="KW-1185">Reference proteome</keyword>
<comment type="function">
    <text evidence="10">Catalyzes the NADPH-dependent reduction of ketopantoate into pantoic acid.</text>
</comment>
<evidence type="ECO:0000256" key="8">
    <source>
        <dbReference type="ARBA" id="ARBA00032024"/>
    </source>
</evidence>
<evidence type="ECO:0000256" key="1">
    <source>
        <dbReference type="ARBA" id="ARBA00004994"/>
    </source>
</evidence>
<accession>A0ABQ6P541</accession>
<keyword evidence="6 10" id="KW-0521">NADP</keyword>
<evidence type="ECO:0000256" key="7">
    <source>
        <dbReference type="ARBA" id="ARBA00023002"/>
    </source>
</evidence>
<protein>
    <recommendedName>
        <fullName evidence="4 10">2-dehydropantoate 2-reductase</fullName>
        <ecNumber evidence="3 10">1.1.1.169</ecNumber>
    </recommendedName>
    <alternativeName>
        <fullName evidence="8 10">Ketopantoate reductase</fullName>
    </alternativeName>
</protein>
<organism evidence="14 15">
    <name type="scientific">Novosphingobium pituita</name>
    <dbReference type="NCBI Taxonomy" id="3056842"/>
    <lineage>
        <taxon>Bacteria</taxon>
        <taxon>Pseudomonadati</taxon>
        <taxon>Pseudomonadota</taxon>
        <taxon>Alphaproteobacteria</taxon>
        <taxon>Sphingomonadales</taxon>
        <taxon>Sphingomonadaceae</taxon>
        <taxon>Novosphingobium</taxon>
    </lineage>
</organism>
<dbReference type="InterPro" id="IPR036291">
    <property type="entry name" value="NAD(P)-bd_dom_sf"/>
</dbReference>
<comment type="pathway">
    <text evidence="1 10">Cofactor biosynthesis; (R)-pantothenate biosynthesis; (R)-pantoate from 3-methyl-2-oxobutanoate: step 2/2.</text>
</comment>
<dbReference type="Gene3D" id="1.10.1040.10">
    <property type="entry name" value="N-(1-d-carboxylethyl)-l-norvaline Dehydrogenase, domain 2"/>
    <property type="match status" value="1"/>
</dbReference>
<dbReference type="InterPro" id="IPR051402">
    <property type="entry name" value="KPR-Related"/>
</dbReference>
<dbReference type="InterPro" id="IPR003710">
    <property type="entry name" value="ApbA"/>
</dbReference>
<evidence type="ECO:0000256" key="5">
    <source>
        <dbReference type="ARBA" id="ARBA00022655"/>
    </source>
</evidence>
<dbReference type="Pfam" id="PF08546">
    <property type="entry name" value="ApbA_C"/>
    <property type="match status" value="1"/>
</dbReference>
<evidence type="ECO:0000256" key="10">
    <source>
        <dbReference type="RuleBase" id="RU362068"/>
    </source>
</evidence>
<reference evidence="14 15" key="1">
    <citation type="submission" date="2023-06" db="EMBL/GenBank/DDBJ databases">
        <title>Draft genome sequence of Novosphingobium sp. strain IK01.</title>
        <authorList>
            <person name="Hatamoto M."/>
            <person name="Ikarashi T."/>
            <person name="Yamaguchi T."/>
        </authorList>
    </citation>
    <scope>NUCLEOTIDE SEQUENCE [LARGE SCALE GENOMIC DNA]</scope>
    <source>
        <strain evidence="14 15">IK01</strain>
    </source>
</reference>